<evidence type="ECO:0000313" key="2">
    <source>
        <dbReference type="EMBL" id="NEY81628.1"/>
    </source>
</evidence>
<dbReference type="PANTHER" id="PTHR41263">
    <property type="entry name" value="ASPARTYL-PHOSPHATE PHOSPHATASE YISI"/>
    <property type="match status" value="1"/>
</dbReference>
<dbReference type="InterPro" id="IPR053028">
    <property type="entry name" value="Spo0E-like_phosphatase"/>
</dbReference>
<evidence type="ECO:0000313" key="1">
    <source>
        <dbReference type="EMBL" id="MBA4537372.1"/>
    </source>
</evidence>
<dbReference type="Gene3D" id="4.10.280.10">
    <property type="entry name" value="Helix-loop-helix DNA-binding domain"/>
    <property type="match status" value="1"/>
</dbReference>
<dbReference type="Pfam" id="PF09388">
    <property type="entry name" value="SpoOE-like"/>
    <property type="match status" value="1"/>
</dbReference>
<dbReference type="InterPro" id="IPR018540">
    <property type="entry name" value="Spo0E-like"/>
</dbReference>
<name>A0A6B3VWK2_9BACI</name>
<organism evidence="2 3">
    <name type="scientific">Bacillus aquiflavi</name>
    <dbReference type="NCBI Taxonomy" id="2672567"/>
    <lineage>
        <taxon>Bacteria</taxon>
        <taxon>Bacillati</taxon>
        <taxon>Bacillota</taxon>
        <taxon>Bacilli</taxon>
        <taxon>Bacillales</taxon>
        <taxon>Bacillaceae</taxon>
        <taxon>Bacillus</taxon>
    </lineage>
</organism>
<dbReference type="AlphaFoldDB" id="A0A6B3VWK2"/>
<dbReference type="EMBL" id="JACEIO010000020">
    <property type="protein sequence ID" value="MBA4537372.1"/>
    <property type="molecule type" value="Genomic_DNA"/>
</dbReference>
<keyword evidence="3" id="KW-1185">Reference proteome</keyword>
<dbReference type="GO" id="GO:0046983">
    <property type="term" value="F:protein dimerization activity"/>
    <property type="evidence" value="ECO:0007669"/>
    <property type="project" value="InterPro"/>
</dbReference>
<accession>A0A6B3VWK2</accession>
<dbReference type="InterPro" id="IPR037208">
    <property type="entry name" value="Spo0E-like_sf"/>
</dbReference>
<comment type="caution">
    <text evidence="2">The sequence shown here is derived from an EMBL/GenBank/DDBJ whole genome shotgun (WGS) entry which is preliminary data.</text>
</comment>
<sequence>MMDEIQRKRERMIDSAEKYGYTSDDTIKCSEELDELIYKYQCTFQKRHHEEEVKVIFQKMVMIYEKPIHHMKVTS</sequence>
<dbReference type="SUPFAM" id="SSF140500">
    <property type="entry name" value="BAS1536-like"/>
    <property type="match status" value="1"/>
</dbReference>
<dbReference type="GO" id="GO:0043937">
    <property type="term" value="P:regulation of sporulation"/>
    <property type="evidence" value="ECO:0007669"/>
    <property type="project" value="InterPro"/>
</dbReference>
<gene>
    <name evidence="2" type="ORF">G4D64_08905</name>
    <name evidence="1" type="ORF">H1Z61_09510</name>
</gene>
<reference evidence="1 4" key="2">
    <citation type="submission" date="2020-07" db="EMBL/GenBank/DDBJ databases">
        <authorList>
            <person name="Feng H."/>
        </authorList>
    </citation>
    <scope>NUCLEOTIDE SEQUENCE [LARGE SCALE GENOMIC DNA]</scope>
    <source>
        <strain evidence="4">s-12</strain>
        <strain evidence="1">S-12</strain>
    </source>
</reference>
<dbReference type="Proteomes" id="UP000570010">
    <property type="component" value="Unassembled WGS sequence"/>
</dbReference>
<dbReference type="InterPro" id="IPR036638">
    <property type="entry name" value="HLH_DNA-bd_sf"/>
</dbReference>
<dbReference type="Proteomes" id="UP000472971">
    <property type="component" value="Unassembled WGS sequence"/>
</dbReference>
<evidence type="ECO:0000313" key="4">
    <source>
        <dbReference type="Proteomes" id="UP000570010"/>
    </source>
</evidence>
<protein>
    <submittedName>
        <fullName evidence="2">Aspartyl-phosphate phosphatase Spo0E family protein</fullName>
    </submittedName>
</protein>
<evidence type="ECO:0000313" key="3">
    <source>
        <dbReference type="Proteomes" id="UP000472971"/>
    </source>
</evidence>
<proteinExistence type="predicted"/>
<reference evidence="2 3" key="1">
    <citation type="submission" date="2020-02" db="EMBL/GenBank/DDBJ databases">
        <title>Bacillus aquiflavi sp. nov., isolated from yellow water of strong flavor Chinese baijiu in Yibin region of China.</title>
        <authorList>
            <person name="Xie J."/>
        </authorList>
    </citation>
    <scope>NUCLEOTIDE SEQUENCE [LARGE SCALE GENOMIC DNA]</scope>
    <source>
        <strain evidence="2 3">3H-10</strain>
    </source>
</reference>
<dbReference type="PANTHER" id="PTHR41263:SF1">
    <property type="entry name" value="ASPARTYL-PHOSPHATE PHOSPHATASE YISI"/>
    <property type="match status" value="1"/>
</dbReference>
<dbReference type="EMBL" id="JAAIWN010000018">
    <property type="protein sequence ID" value="NEY81628.1"/>
    <property type="molecule type" value="Genomic_DNA"/>
</dbReference>